<dbReference type="EMBL" id="UGSS01000002">
    <property type="protein sequence ID" value="SUB34307.1"/>
    <property type="molecule type" value="Genomic_DNA"/>
</dbReference>
<dbReference type="OrthoDB" id="5687362at2"/>
<feature type="domain" description="DUF7683" evidence="1">
    <location>
        <begin position="5"/>
        <end position="75"/>
    </location>
</feature>
<keyword evidence="3" id="KW-1185">Reference proteome</keyword>
<reference evidence="2 3" key="1">
    <citation type="submission" date="2018-06" db="EMBL/GenBank/DDBJ databases">
        <authorList>
            <consortium name="Pathogen Informatics"/>
            <person name="Doyle S."/>
        </authorList>
    </citation>
    <scope>NUCLEOTIDE SEQUENCE [LARGE SCALE GENOMIC DNA]</scope>
    <source>
        <strain evidence="2 3">NCTC10699</strain>
    </source>
</reference>
<evidence type="ECO:0000313" key="3">
    <source>
        <dbReference type="Proteomes" id="UP000254280"/>
    </source>
</evidence>
<protein>
    <recommendedName>
        <fullName evidence="1">DUF7683 domain-containing protein</fullName>
    </recommendedName>
</protein>
<organism evidence="2 3">
    <name type="scientific">[Pasteurella] mairii</name>
    <dbReference type="NCBI Taxonomy" id="757"/>
    <lineage>
        <taxon>Bacteria</taxon>
        <taxon>Pseudomonadati</taxon>
        <taxon>Pseudomonadota</taxon>
        <taxon>Gammaproteobacteria</taxon>
        <taxon>Pasteurellales</taxon>
        <taxon>Pasteurellaceae</taxon>
    </lineage>
</organism>
<dbReference type="Proteomes" id="UP000254280">
    <property type="component" value="Unassembled WGS sequence"/>
</dbReference>
<name>A0A379B6U3_9PAST</name>
<dbReference type="Pfam" id="PF24731">
    <property type="entry name" value="DUF7683"/>
    <property type="match status" value="1"/>
</dbReference>
<dbReference type="AlphaFoldDB" id="A0A379B6U3"/>
<dbReference type="InterPro" id="IPR056100">
    <property type="entry name" value="DUF7683"/>
</dbReference>
<accession>A0A379B6U3</accession>
<evidence type="ECO:0000259" key="1">
    <source>
        <dbReference type="Pfam" id="PF24731"/>
    </source>
</evidence>
<evidence type="ECO:0000313" key="2">
    <source>
        <dbReference type="EMBL" id="SUB34307.1"/>
    </source>
</evidence>
<sequence>MRKLERYIEVYSNATDELLESMLIPLPEDIAILYINPDDDEFACCPYILNESQVLNLGGREFIKKYKTSDVEYQVACYHVSS</sequence>
<gene>
    <name evidence="2" type="ORF">NCTC10699_01967</name>
</gene>
<proteinExistence type="predicted"/>